<evidence type="ECO:0000313" key="1">
    <source>
        <dbReference type="EMBL" id="KAI8546402.1"/>
    </source>
</evidence>
<comment type="caution">
    <text evidence="1">The sequence shown here is derived from an EMBL/GenBank/DDBJ whole genome shotgun (WGS) entry which is preliminary data.</text>
</comment>
<accession>A0ACC0N103</accession>
<dbReference type="EMBL" id="CM046394">
    <property type="protein sequence ID" value="KAI8546402.1"/>
    <property type="molecule type" value="Genomic_DNA"/>
</dbReference>
<organism evidence="1 2">
    <name type="scientific">Rhododendron molle</name>
    <name type="common">Chinese azalea</name>
    <name type="synonym">Azalea mollis</name>
    <dbReference type="NCBI Taxonomy" id="49168"/>
    <lineage>
        <taxon>Eukaryota</taxon>
        <taxon>Viridiplantae</taxon>
        <taxon>Streptophyta</taxon>
        <taxon>Embryophyta</taxon>
        <taxon>Tracheophyta</taxon>
        <taxon>Spermatophyta</taxon>
        <taxon>Magnoliopsida</taxon>
        <taxon>eudicotyledons</taxon>
        <taxon>Gunneridae</taxon>
        <taxon>Pentapetalae</taxon>
        <taxon>asterids</taxon>
        <taxon>Ericales</taxon>
        <taxon>Ericaceae</taxon>
        <taxon>Ericoideae</taxon>
        <taxon>Rhodoreae</taxon>
        <taxon>Rhododendron</taxon>
    </lineage>
</organism>
<protein>
    <submittedName>
        <fullName evidence="1">Uncharacterized protein</fullName>
    </submittedName>
</protein>
<keyword evidence="2" id="KW-1185">Reference proteome</keyword>
<sequence>MASRTSFLFTIFLAFPLLMITHLSARPRAKAANHDLLNTVCSTTQNPSFCLKALKSDPRSATADVRGLAKISIDMARAIALRTFGIIGSLDKRETNPQLKKRYALCSVSYDNAIGYAEAAEGSLGTQDYQSLSIQASAVMSEVDECEESFKTPPPGSSTIRLANRMLDNLSDIIYEITFLL</sequence>
<evidence type="ECO:0000313" key="2">
    <source>
        <dbReference type="Proteomes" id="UP001062846"/>
    </source>
</evidence>
<reference evidence="1" key="1">
    <citation type="submission" date="2022-02" db="EMBL/GenBank/DDBJ databases">
        <title>Plant Genome Project.</title>
        <authorList>
            <person name="Zhang R.-G."/>
        </authorList>
    </citation>
    <scope>NUCLEOTIDE SEQUENCE</scope>
    <source>
        <strain evidence="1">AT1</strain>
    </source>
</reference>
<dbReference type="Proteomes" id="UP001062846">
    <property type="component" value="Chromosome 7"/>
</dbReference>
<name>A0ACC0N103_RHOML</name>
<gene>
    <name evidence="1" type="ORF">RHMOL_Rhmol07G0114400</name>
</gene>
<proteinExistence type="predicted"/>